<dbReference type="GO" id="GO:0015297">
    <property type="term" value="F:antiporter activity"/>
    <property type="evidence" value="ECO:0007669"/>
    <property type="project" value="InterPro"/>
</dbReference>
<comment type="similarity">
    <text evidence="1">Belongs to the multi antimicrobial extrusion (MATE) (TC 2.A.66.1) family.</text>
</comment>
<evidence type="ECO:0008006" key="4">
    <source>
        <dbReference type="Google" id="ProtNLM"/>
    </source>
</evidence>
<accession>A0A137PAB7</accession>
<evidence type="ECO:0000313" key="3">
    <source>
        <dbReference type="Proteomes" id="UP000070444"/>
    </source>
</evidence>
<organism evidence="2 3">
    <name type="scientific">Conidiobolus coronatus (strain ATCC 28846 / CBS 209.66 / NRRL 28638)</name>
    <name type="common">Delacroixia coronata</name>
    <dbReference type="NCBI Taxonomy" id="796925"/>
    <lineage>
        <taxon>Eukaryota</taxon>
        <taxon>Fungi</taxon>
        <taxon>Fungi incertae sedis</taxon>
        <taxon>Zoopagomycota</taxon>
        <taxon>Entomophthoromycotina</taxon>
        <taxon>Entomophthoromycetes</taxon>
        <taxon>Entomophthorales</taxon>
        <taxon>Ancylistaceae</taxon>
        <taxon>Conidiobolus</taxon>
    </lineage>
</organism>
<dbReference type="InterPro" id="IPR002528">
    <property type="entry name" value="MATE_fam"/>
</dbReference>
<dbReference type="PANTHER" id="PTHR11206">
    <property type="entry name" value="MULTIDRUG RESISTANCE PROTEIN"/>
    <property type="match status" value="1"/>
</dbReference>
<keyword evidence="3" id="KW-1185">Reference proteome</keyword>
<dbReference type="STRING" id="796925.A0A137PAB7"/>
<sequence length="123" mass="13599">RSLARLFTQDPEIIDYSVSLLPYVAGFQIFEGFSTIGGFLLRGQGRHNIGAIINAMGYYLISIPLGFFLAFKMSIGLSGFYIGMTVTLIATSSSLIYTIVTADYDSIIQHCRIRLNSENQSDL</sequence>
<gene>
    <name evidence="2" type="ORF">CONCODRAFT_5315</name>
</gene>
<reference evidence="2 3" key="1">
    <citation type="journal article" date="2015" name="Genome Biol. Evol.">
        <title>Phylogenomic analyses indicate that early fungi evolved digesting cell walls of algal ancestors of land plants.</title>
        <authorList>
            <person name="Chang Y."/>
            <person name="Wang S."/>
            <person name="Sekimoto S."/>
            <person name="Aerts A.L."/>
            <person name="Choi C."/>
            <person name="Clum A."/>
            <person name="LaButti K.M."/>
            <person name="Lindquist E.A."/>
            <person name="Yee Ngan C."/>
            <person name="Ohm R.A."/>
            <person name="Salamov A.A."/>
            <person name="Grigoriev I.V."/>
            <person name="Spatafora J.W."/>
            <person name="Berbee M.L."/>
        </authorList>
    </citation>
    <scope>NUCLEOTIDE SEQUENCE [LARGE SCALE GENOMIC DNA]</scope>
    <source>
        <strain evidence="2 3">NRRL 28638</strain>
    </source>
</reference>
<dbReference type="AlphaFoldDB" id="A0A137PAB7"/>
<evidence type="ECO:0000256" key="1">
    <source>
        <dbReference type="ARBA" id="ARBA00010199"/>
    </source>
</evidence>
<name>A0A137PAB7_CONC2</name>
<protein>
    <recommendedName>
        <fullName evidence="4">Mate-domain-containing protein</fullName>
    </recommendedName>
</protein>
<dbReference type="GO" id="GO:0042910">
    <property type="term" value="F:xenobiotic transmembrane transporter activity"/>
    <property type="evidence" value="ECO:0007669"/>
    <property type="project" value="InterPro"/>
</dbReference>
<feature type="non-terminal residue" evidence="2">
    <location>
        <position position="1"/>
    </location>
</feature>
<dbReference type="EMBL" id="KQ964464">
    <property type="protein sequence ID" value="KXN71894.1"/>
    <property type="molecule type" value="Genomic_DNA"/>
</dbReference>
<proteinExistence type="inferred from homology"/>
<dbReference type="Proteomes" id="UP000070444">
    <property type="component" value="Unassembled WGS sequence"/>
</dbReference>
<evidence type="ECO:0000313" key="2">
    <source>
        <dbReference type="EMBL" id="KXN71894.1"/>
    </source>
</evidence>
<dbReference type="OrthoDB" id="2126698at2759"/>
<dbReference type="GO" id="GO:0016020">
    <property type="term" value="C:membrane"/>
    <property type="evidence" value="ECO:0007669"/>
    <property type="project" value="InterPro"/>
</dbReference>
<dbReference type="Pfam" id="PF01554">
    <property type="entry name" value="MatE"/>
    <property type="match status" value="1"/>
</dbReference>